<dbReference type="AlphaFoldDB" id="A0A225AVR6"/>
<evidence type="ECO:0000256" key="1">
    <source>
        <dbReference type="ARBA" id="ARBA00004141"/>
    </source>
</evidence>
<evidence type="ECO:0000313" key="7">
    <source>
        <dbReference type="Proteomes" id="UP000214365"/>
    </source>
</evidence>
<dbReference type="EMBL" id="LFMY01000004">
    <property type="protein sequence ID" value="OKL61398.1"/>
    <property type="molecule type" value="Genomic_DNA"/>
</dbReference>
<evidence type="ECO:0000256" key="4">
    <source>
        <dbReference type="ARBA" id="ARBA00023136"/>
    </source>
</evidence>
<feature type="transmembrane region" description="Helical" evidence="5">
    <location>
        <begin position="64"/>
        <end position="81"/>
    </location>
</feature>
<protein>
    <submittedName>
        <fullName evidence="6">Uncharacterized protein</fullName>
    </submittedName>
</protein>
<dbReference type="PANTHER" id="PTHR23501:SF199">
    <property type="entry name" value="MFS EFFLUX TRANSPORTER INPD-RELATED"/>
    <property type="match status" value="1"/>
</dbReference>
<dbReference type="OrthoDB" id="10021397at2759"/>
<gene>
    <name evidence="6" type="ORF">UA08_03839</name>
</gene>
<evidence type="ECO:0000256" key="5">
    <source>
        <dbReference type="SAM" id="Phobius"/>
    </source>
</evidence>
<name>A0A225AVR6_TALAT</name>
<dbReference type="GO" id="GO:0005886">
    <property type="term" value="C:plasma membrane"/>
    <property type="evidence" value="ECO:0007669"/>
    <property type="project" value="TreeGrafter"/>
</dbReference>
<comment type="subcellular location">
    <subcellularLocation>
        <location evidence="1">Membrane</location>
        <topology evidence="1">Multi-pass membrane protein</topology>
    </subcellularLocation>
</comment>
<dbReference type="GO" id="GO:0022857">
    <property type="term" value="F:transmembrane transporter activity"/>
    <property type="evidence" value="ECO:0007669"/>
    <property type="project" value="TreeGrafter"/>
</dbReference>
<dbReference type="Gene3D" id="1.20.1720.10">
    <property type="entry name" value="Multidrug resistance protein D"/>
    <property type="match status" value="1"/>
</dbReference>
<comment type="caution">
    <text evidence="6">The sequence shown here is derived from an EMBL/GenBank/DDBJ whole genome shotgun (WGS) entry which is preliminary data.</text>
</comment>
<accession>A0A225AVR6</accession>
<keyword evidence="4 5" id="KW-0472">Membrane</keyword>
<dbReference type="SUPFAM" id="SSF103473">
    <property type="entry name" value="MFS general substrate transporter"/>
    <property type="match status" value="1"/>
</dbReference>
<evidence type="ECO:0000256" key="3">
    <source>
        <dbReference type="ARBA" id="ARBA00022989"/>
    </source>
</evidence>
<dbReference type="GeneID" id="31003594"/>
<sequence>MVGLCLAVFPTGMDQTILATATPTISDDFHALDGVGWWTAIYLFTLSIFLLVYGKPYSLYSVKIVYLAAIAIFKIYSLMYSQSQLGWPNSRPRAFCSWCCWHFHWWYYGYYKGDPIVASGELLGHHVGGIWYRCDCWSLHWRSDHPADNLAVVFRNQTVPGICDNCGMRLQCIRKL</sequence>
<keyword evidence="3 5" id="KW-1133">Transmembrane helix</keyword>
<keyword evidence="7" id="KW-1185">Reference proteome</keyword>
<keyword evidence="2 5" id="KW-0812">Transmembrane</keyword>
<dbReference type="InterPro" id="IPR036259">
    <property type="entry name" value="MFS_trans_sf"/>
</dbReference>
<evidence type="ECO:0000313" key="6">
    <source>
        <dbReference type="EMBL" id="OKL61398.1"/>
    </source>
</evidence>
<proteinExistence type="predicted"/>
<dbReference type="Proteomes" id="UP000214365">
    <property type="component" value="Unassembled WGS sequence"/>
</dbReference>
<organism evidence="6 7">
    <name type="scientific">Talaromyces atroroseus</name>
    <dbReference type="NCBI Taxonomy" id="1441469"/>
    <lineage>
        <taxon>Eukaryota</taxon>
        <taxon>Fungi</taxon>
        <taxon>Dikarya</taxon>
        <taxon>Ascomycota</taxon>
        <taxon>Pezizomycotina</taxon>
        <taxon>Eurotiomycetes</taxon>
        <taxon>Eurotiomycetidae</taxon>
        <taxon>Eurotiales</taxon>
        <taxon>Trichocomaceae</taxon>
        <taxon>Talaromyces</taxon>
        <taxon>Talaromyces sect. Trachyspermi</taxon>
    </lineage>
</organism>
<feature type="transmembrane region" description="Helical" evidence="5">
    <location>
        <begin position="35"/>
        <end position="52"/>
    </location>
</feature>
<evidence type="ECO:0000256" key="2">
    <source>
        <dbReference type="ARBA" id="ARBA00022692"/>
    </source>
</evidence>
<dbReference type="RefSeq" id="XP_020121519.1">
    <property type="nucleotide sequence ID" value="XM_020266183.1"/>
</dbReference>
<dbReference type="PANTHER" id="PTHR23501">
    <property type="entry name" value="MAJOR FACILITATOR SUPERFAMILY"/>
    <property type="match status" value="1"/>
</dbReference>
<reference evidence="6 7" key="1">
    <citation type="submission" date="2015-06" db="EMBL/GenBank/DDBJ databases">
        <title>Talaromyces atroroseus IBT 11181 draft genome.</title>
        <authorList>
            <person name="Rasmussen K.B."/>
            <person name="Rasmussen S."/>
            <person name="Petersen B."/>
            <person name="Sicheritz-Ponten T."/>
            <person name="Mortensen U.H."/>
            <person name="Thrane U."/>
        </authorList>
    </citation>
    <scope>NUCLEOTIDE SEQUENCE [LARGE SCALE GENOMIC DNA]</scope>
    <source>
        <strain evidence="6 7">IBT 11181</strain>
    </source>
</reference>